<evidence type="ECO:0000313" key="3">
    <source>
        <dbReference type="Proteomes" id="UP001626550"/>
    </source>
</evidence>
<gene>
    <name evidence="2" type="ORF">Ciccas_002104</name>
</gene>
<dbReference type="SUPFAM" id="SSF101898">
    <property type="entry name" value="NHL repeat"/>
    <property type="match status" value="1"/>
</dbReference>
<evidence type="ECO:0000313" key="2">
    <source>
        <dbReference type="EMBL" id="KAL3319231.1"/>
    </source>
</evidence>
<organism evidence="2 3">
    <name type="scientific">Cichlidogyrus casuarinus</name>
    <dbReference type="NCBI Taxonomy" id="1844966"/>
    <lineage>
        <taxon>Eukaryota</taxon>
        <taxon>Metazoa</taxon>
        <taxon>Spiralia</taxon>
        <taxon>Lophotrochozoa</taxon>
        <taxon>Platyhelminthes</taxon>
        <taxon>Monogenea</taxon>
        <taxon>Monopisthocotylea</taxon>
        <taxon>Dactylogyridea</taxon>
        <taxon>Ancyrocephalidae</taxon>
        <taxon>Cichlidogyrus</taxon>
    </lineage>
</organism>
<dbReference type="EMBL" id="JBJKFK010000157">
    <property type="protein sequence ID" value="KAL3319231.1"/>
    <property type="molecule type" value="Genomic_DNA"/>
</dbReference>
<dbReference type="AlphaFoldDB" id="A0ABD2QI60"/>
<reference evidence="2 3" key="1">
    <citation type="submission" date="2024-11" db="EMBL/GenBank/DDBJ databases">
        <title>Adaptive evolution of stress response genes in parasites aligns with host niche diversity.</title>
        <authorList>
            <person name="Hahn C."/>
            <person name="Resl P."/>
        </authorList>
    </citation>
    <scope>NUCLEOTIDE SEQUENCE [LARGE SCALE GENOMIC DNA]</scope>
    <source>
        <strain evidence="2">EGGRZ-B1_66</strain>
        <tissue evidence="2">Body</tissue>
    </source>
</reference>
<proteinExistence type="predicted"/>
<dbReference type="Proteomes" id="UP001626550">
    <property type="component" value="Unassembled WGS sequence"/>
</dbReference>
<feature type="region of interest" description="Disordered" evidence="1">
    <location>
        <begin position="1"/>
        <end position="37"/>
    </location>
</feature>
<evidence type="ECO:0000256" key="1">
    <source>
        <dbReference type="SAM" id="MobiDB-lite"/>
    </source>
</evidence>
<comment type="caution">
    <text evidence="2">The sequence shown here is derived from an EMBL/GenBank/DDBJ whole genome shotgun (WGS) entry which is preliminary data.</text>
</comment>
<name>A0ABD2QI60_9PLAT</name>
<accession>A0ABD2QI60</accession>
<keyword evidence="3" id="KW-1185">Reference proteome</keyword>
<sequence length="476" mass="54195">MSKSSKTPPSKSGKAPPSKSGKTPPPRAAKSPKSGTLDKINPIAQFLETAVFKYPVKHQIIIEEPPLNIREFWDTWRPLNLAHQNTPTFTHREWYWSPNSPVITRTGHVWVSDSTNQRIFRYEFCPFNKHLKKLEPILVNGQPRQMCELADTCRVAVVVTNKMNEILIYDLNKLIDPQIPVDKLELPSNDQMWKNPCAICSNSSILFVAIHPLQDIQAYCNKRIVPITCFIENYCNNGHECVNMNSIAGIAASDDMLYVLGSKSKKIYVFTIKYDRYGDNIANVTLGIKMDLTVDRLGCGGPIDVQVDAYQNLVVSDYKNGMIRYYSHKRRTKGLKKPSLPSGELTFMGAHKFQPFNGTRLGYFSISKNGILVMVDRKENQLLFFYDLEGLVRLWNGLYELAEHKSKRPVFDSLVPLQLPDKTFVRAELKATIECDPLRFPPIDHDTLLPEYLAKQLPVAHQEDPKSTPKSVKKNK</sequence>
<protein>
    <submittedName>
        <fullName evidence="2">Uncharacterized protein</fullName>
    </submittedName>
</protein>
<feature type="compositionally biased region" description="Low complexity" evidence="1">
    <location>
        <begin position="1"/>
        <end position="22"/>
    </location>
</feature>